<dbReference type="AlphaFoldDB" id="A0A9N8VWW9"/>
<sequence>MSVNFKLTNDPNPSDKDIEKERTFGNEVERMFRGHVVRTVAQGKMPSIGKCILVYGSNVP</sequence>
<dbReference type="Proteomes" id="UP000789342">
    <property type="component" value="Unassembled WGS sequence"/>
</dbReference>
<reference evidence="1" key="1">
    <citation type="submission" date="2021-06" db="EMBL/GenBank/DDBJ databases">
        <authorList>
            <person name="Kallberg Y."/>
            <person name="Tangrot J."/>
            <person name="Rosling A."/>
        </authorList>
    </citation>
    <scope>NUCLEOTIDE SEQUENCE</scope>
    <source>
        <strain evidence="1">CL551</strain>
    </source>
</reference>
<gene>
    <name evidence="1" type="ORF">AMORRO_LOCUS1546</name>
</gene>
<name>A0A9N8VWW9_9GLOM</name>
<evidence type="ECO:0000313" key="2">
    <source>
        <dbReference type="Proteomes" id="UP000789342"/>
    </source>
</evidence>
<keyword evidence="2" id="KW-1185">Reference proteome</keyword>
<comment type="caution">
    <text evidence="1">The sequence shown here is derived from an EMBL/GenBank/DDBJ whole genome shotgun (WGS) entry which is preliminary data.</text>
</comment>
<proteinExistence type="predicted"/>
<organism evidence="1 2">
    <name type="scientific">Acaulospora morrowiae</name>
    <dbReference type="NCBI Taxonomy" id="94023"/>
    <lineage>
        <taxon>Eukaryota</taxon>
        <taxon>Fungi</taxon>
        <taxon>Fungi incertae sedis</taxon>
        <taxon>Mucoromycota</taxon>
        <taxon>Glomeromycotina</taxon>
        <taxon>Glomeromycetes</taxon>
        <taxon>Diversisporales</taxon>
        <taxon>Acaulosporaceae</taxon>
        <taxon>Acaulospora</taxon>
    </lineage>
</organism>
<accession>A0A9N8VWW9</accession>
<protein>
    <submittedName>
        <fullName evidence="1">13600_t:CDS:1</fullName>
    </submittedName>
</protein>
<evidence type="ECO:0000313" key="1">
    <source>
        <dbReference type="EMBL" id="CAG8464171.1"/>
    </source>
</evidence>
<dbReference type="EMBL" id="CAJVPV010000588">
    <property type="protein sequence ID" value="CAG8464171.1"/>
    <property type="molecule type" value="Genomic_DNA"/>
</dbReference>